<accession>A0A5N5WIQ1</accession>
<dbReference type="EMBL" id="ML732477">
    <property type="protein sequence ID" value="KAB8067507.1"/>
    <property type="molecule type" value="Genomic_DNA"/>
</dbReference>
<dbReference type="AlphaFoldDB" id="A0A5N5WIQ1"/>
<evidence type="ECO:0000313" key="2">
    <source>
        <dbReference type="EMBL" id="KAB8067507.1"/>
    </source>
</evidence>
<gene>
    <name evidence="2" type="ORF">BDV29DRAFT_186026</name>
</gene>
<sequence length="54" mass="6585">MYNNLKTSHFEVSLPVSMRWWNILLCLLHPFQILYFDTPLLIHESKTHHQKHEP</sequence>
<feature type="non-terminal residue" evidence="2">
    <location>
        <position position="1"/>
    </location>
</feature>
<name>A0A5N5WIQ1_9EURO</name>
<keyword evidence="1" id="KW-0472">Membrane</keyword>
<keyword evidence="3" id="KW-1185">Reference proteome</keyword>
<evidence type="ECO:0000256" key="1">
    <source>
        <dbReference type="SAM" id="Phobius"/>
    </source>
</evidence>
<keyword evidence="1" id="KW-1133">Transmembrane helix</keyword>
<protein>
    <submittedName>
        <fullName evidence="2">Uncharacterized protein</fullName>
    </submittedName>
</protein>
<dbReference type="Proteomes" id="UP000326565">
    <property type="component" value="Unassembled WGS sequence"/>
</dbReference>
<feature type="transmembrane region" description="Helical" evidence="1">
    <location>
        <begin position="20"/>
        <end position="42"/>
    </location>
</feature>
<proteinExistence type="predicted"/>
<evidence type="ECO:0000313" key="3">
    <source>
        <dbReference type="Proteomes" id="UP000326565"/>
    </source>
</evidence>
<reference evidence="2 3" key="1">
    <citation type="submission" date="2019-04" db="EMBL/GenBank/DDBJ databases">
        <title>Friends and foes A comparative genomics study of 23 Aspergillus species from section Flavi.</title>
        <authorList>
            <consortium name="DOE Joint Genome Institute"/>
            <person name="Kjaerbolling I."/>
            <person name="Vesth T."/>
            <person name="Frisvad J.C."/>
            <person name="Nybo J.L."/>
            <person name="Theobald S."/>
            <person name="Kildgaard S."/>
            <person name="Isbrandt T."/>
            <person name="Kuo A."/>
            <person name="Sato A."/>
            <person name="Lyhne E.K."/>
            <person name="Kogle M.E."/>
            <person name="Wiebenga A."/>
            <person name="Kun R.S."/>
            <person name="Lubbers R.J."/>
            <person name="Makela M.R."/>
            <person name="Barry K."/>
            <person name="Chovatia M."/>
            <person name="Clum A."/>
            <person name="Daum C."/>
            <person name="Haridas S."/>
            <person name="He G."/>
            <person name="LaButti K."/>
            <person name="Lipzen A."/>
            <person name="Mondo S."/>
            <person name="Riley R."/>
            <person name="Salamov A."/>
            <person name="Simmons B.A."/>
            <person name="Magnuson J.K."/>
            <person name="Henrissat B."/>
            <person name="Mortensen U.H."/>
            <person name="Larsen T.O."/>
            <person name="Devries R.P."/>
            <person name="Grigoriev I.V."/>
            <person name="Machida M."/>
            <person name="Baker S.E."/>
            <person name="Andersen M.R."/>
        </authorList>
    </citation>
    <scope>NUCLEOTIDE SEQUENCE [LARGE SCALE GENOMIC DNA]</scope>
    <source>
        <strain evidence="2 3">CBS 151.66</strain>
    </source>
</reference>
<keyword evidence="1" id="KW-0812">Transmembrane</keyword>
<organism evidence="2 3">
    <name type="scientific">Aspergillus leporis</name>
    <dbReference type="NCBI Taxonomy" id="41062"/>
    <lineage>
        <taxon>Eukaryota</taxon>
        <taxon>Fungi</taxon>
        <taxon>Dikarya</taxon>
        <taxon>Ascomycota</taxon>
        <taxon>Pezizomycotina</taxon>
        <taxon>Eurotiomycetes</taxon>
        <taxon>Eurotiomycetidae</taxon>
        <taxon>Eurotiales</taxon>
        <taxon>Aspergillaceae</taxon>
        <taxon>Aspergillus</taxon>
        <taxon>Aspergillus subgen. Circumdati</taxon>
    </lineage>
</organism>